<sequence length="366" mass="40770">MKRKILFFIFMSTIMVEIGLIITTCSLENDKVELGAIIALSGSASNHVDVRDGMLLTVDEINKRGGINGRKISLVVRDSESDPKIGLKAFEDIEKQDRPIVYFSTLSTVSTAISPLAEKNKVVLMGLVVSAPDITKDKEWTYRFYPTSEDEANSALFLAKYLKVKRLGILYQDEVYGISIKEILEEKFREKGGIVAGEPFAVKNPDFSGAVERLMDVDAVCIIGYAGNMVPAIEKLRESGYTGKIIGTSGVAGLAETRPEINGVYIVTPSIYNEDYRYVMELKEKFESQYERELTHHVATGYEAIKLIAGLLEGKELSRENVRSVLEKGFVFPCVFGDIEVIPGENDAYVPLFPAYVKNNKIEYLQ</sequence>
<comment type="caution">
    <text evidence="5">The sequence shown here is derived from an EMBL/GenBank/DDBJ whole genome shotgun (WGS) entry which is preliminary data.</text>
</comment>
<evidence type="ECO:0000256" key="2">
    <source>
        <dbReference type="ARBA" id="ARBA00022729"/>
    </source>
</evidence>
<dbReference type="InterPro" id="IPR051010">
    <property type="entry name" value="BCAA_transport"/>
</dbReference>
<evidence type="ECO:0000313" key="5">
    <source>
        <dbReference type="EMBL" id="MBN1572771.1"/>
    </source>
</evidence>
<keyword evidence="3" id="KW-0812">Transmembrane</keyword>
<dbReference type="EMBL" id="JAFGIX010000028">
    <property type="protein sequence ID" value="MBN1572771.1"/>
    <property type="molecule type" value="Genomic_DNA"/>
</dbReference>
<keyword evidence="3" id="KW-1133">Transmembrane helix</keyword>
<gene>
    <name evidence="5" type="ORF">JW984_06175</name>
</gene>
<proteinExistence type="inferred from homology"/>
<dbReference type="Gene3D" id="3.40.50.2300">
    <property type="match status" value="2"/>
</dbReference>
<dbReference type="PANTHER" id="PTHR30483">
    <property type="entry name" value="LEUCINE-SPECIFIC-BINDING PROTEIN"/>
    <property type="match status" value="1"/>
</dbReference>
<keyword evidence="3" id="KW-0472">Membrane</keyword>
<dbReference type="Proteomes" id="UP000809273">
    <property type="component" value="Unassembled WGS sequence"/>
</dbReference>
<dbReference type="InterPro" id="IPR028082">
    <property type="entry name" value="Peripla_BP_I"/>
</dbReference>
<accession>A0A9D8KFC9</accession>
<reference evidence="5" key="1">
    <citation type="journal article" date="2021" name="Environ. Microbiol.">
        <title>Genomic characterization of three novel Desulfobacterota classes expand the metabolic and phylogenetic diversity of the phylum.</title>
        <authorList>
            <person name="Murphy C.L."/>
            <person name="Biggerstaff J."/>
            <person name="Eichhorn A."/>
            <person name="Ewing E."/>
            <person name="Shahan R."/>
            <person name="Soriano D."/>
            <person name="Stewart S."/>
            <person name="VanMol K."/>
            <person name="Walker R."/>
            <person name="Walters P."/>
            <person name="Elshahed M.S."/>
            <person name="Youssef N.H."/>
        </authorList>
    </citation>
    <scope>NUCLEOTIDE SEQUENCE</scope>
    <source>
        <strain evidence="5">Zod_Metabat.24</strain>
    </source>
</reference>
<evidence type="ECO:0000313" key="6">
    <source>
        <dbReference type="Proteomes" id="UP000809273"/>
    </source>
</evidence>
<organism evidence="5 6">
    <name type="scientific">Candidatus Zymogenus saltonus</name>
    <dbReference type="NCBI Taxonomy" id="2844893"/>
    <lineage>
        <taxon>Bacteria</taxon>
        <taxon>Deltaproteobacteria</taxon>
        <taxon>Candidatus Zymogenia</taxon>
        <taxon>Candidatus Zymogeniales</taxon>
        <taxon>Candidatus Zymogenaceae</taxon>
        <taxon>Candidatus Zymogenus</taxon>
    </lineage>
</organism>
<evidence type="ECO:0000259" key="4">
    <source>
        <dbReference type="Pfam" id="PF13458"/>
    </source>
</evidence>
<dbReference type="InterPro" id="IPR028081">
    <property type="entry name" value="Leu-bd"/>
</dbReference>
<name>A0A9D8KFC9_9DELT</name>
<dbReference type="CDD" id="cd06268">
    <property type="entry name" value="PBP1_ABC_transporter_LIVBP-like"/>
    <property type="match status" value="1"/>
</dbReference>
<dbReference type="SUPFAM" id="SSF53822">
    <property type="entry name" value="Periplasmic binding protein-like I"/>
    <property type="match status" value="1"/>
</dbReference>
<feature type="transmembrane region" description="Helical" evidence="3">
    <location>
        <begin position="5"/>
        <end position="22"/>
    </location>
</feature>
<evidence type="ECO:0000256" key="3">
    <source>
        <dbReference type="SAM" id="Phobius"/>
    </source>
</evidence>
<dbReference type="PANTHER" id="PTHR30483:SF6">
    <property type="entry name" value="PERIPLASMIC BINDING PROTEIN OF ABC TRANSPORTER FOR NATURAL AMINO ACIDS"/>
    <property type="match status" value="1"/>
</dbReference>
<feature type="domain" description="Leucine-binding protein" evidence="4">
    <location>
        <begin position="32"/>
        <end position="358"/>
    </location>
</feature>
<reference evidence="5" key="2">
    <citation type="submission" date="2021-01" db="EMBL/GenBank/DDBJ databases">
        <authorList>
            <person name="Hahn C.R."/>
            <person name="Youssef N.H."/>
            <person name="Elshahed M."/>
        </authorList>
    </citation>
    <scope>NUCLEOTIDE SEQUENCE</scope>
    <source>
        <strain evidence="5">Zod_Metabat.24</strain>
    </source>
</reference>
<dbReference type="AlphaFoldDB" id="A0A9D8KFC9"/>
<comment type="similarity">
    <text evidence="1">Belongs to the leucine-binding protein family.</text>
</comment>
<evidence type="ECO:0000256" key="1">
    <source>
        <dbReference type="ARBA" id="ARBA00010062"/>
    </source>
</evidence>
<dbReference type="Pfam" id="PF13458">
    <property type="entry name" value="Peripla_BP_6"/>
    <property type="match status" value="1"/>
</dbReference>
<protein>
    <submittedName>
        <fullName evidence="5">Amino acid ABC transporter substrate-binding protein</fullName>
    </submittedName>
</protein>
<keyword evidence="2" id="KW-0732">Signal</keyword>